<organism evidence="2">
    <name type="scientific">Anguilla anguilla</name>
    <name type="common">European freshwater eel</name>
    <name type="synonym">Muraena anguilla</name>
    <dbReference type="NCBI Taxonomy" id="7936"/>
    <lineage>
        <taxon>Eukaryota</taxon>
        <taxon>Metazoa</taxon>
        <taxon>Chordata</taxon>
        <taxon>Craniata</taxon>
        <taxon>Vertebrata</taxon>
        <taxon>Euteleostomi</taxon>
        <taxon>Actinopterygii</taxon>
        <taxon>Neopterygii</taxon>
        <taxon>Teleostei</taxon>
        <taxon>Anguilliformes</taxon>
        <taxon>Anguillidae</taxon>
        <taxon>Anguilla</taxon>
    </lineage>
</organism>
<evidence type="ECO:0000256" key="1">
    <source>
        <dbReference type="SAM" id="Phobius"/>
    </source>
</evidence>
<name>A0A0E9TA01_ANGAN</name>
<dbReference type="AlphaFoldDB" id="A0A0E9TA01"/>
<feature type="transmembrane region" description="Helical" evidence="1">
    <location>
        <begin position="29"/>
        <end position="48"/>
    </location>
</feature>
<reference evidence="2" key="1">
    <citation type="submission" date="2014-11" db="EMBL/GenBank/DDBJ databases">
        <authorList>
            <person name="Amaro Gonzalez C."/>
        </authorList>
    </citation>
    <scope>NUCLEOTIDE SEQUENCE</scope>
</reference>
<sequence length="63" mass="7410">MFCWVFFPNRREIRKIVEKRKLAYQGLEALYVSIGLMSLLCLPNFSWLGNLCDGSFNFSFPLE</sequence>
<proteinExistence type="predicted"/>
<accession>A0A0E9TA01</accession>
<keyword evidence="1" id="KW-0472">Membrane</keyword>
<keyword evidence="1" id="KW-1133">Transmembrane helix</keyword>
<evidence type="ECO:0000313" key="2">
    <source>
        <dbReference type="EMBL" id="JAH50519.1"/>
    </source>
</evidence>
<keyword evidence="1" id="KW-0812">Transmembrane</keyword>
<reference evidence="2" key="2">
    <citation type="journal article" date="2015" name="Fish Shellfish Immunol.">
        <title>Early steps in the European eel (Anguilla anguilla)-Vibrio vulnificus interaction in the gills: Role of the RtxA13 toxin.</title>
        <authorList>
            <person name="Callol A."/>
            <person name="Pajuelo D."/>
            <person name="Ebbesson L."/>
            <person name="Teles M."/>
            <person name="MacKenzie S."/>
            <person name="Amaro C."/>
        </authorList>
    </citation>
    <scope>NUCLEOTIDE SEQUENCE</scope>
</reference>
<protein>
    <submittedName>
        <fullName evidence="2">Uncharacterized protein</fullName>
    </submittedName>
</protein>
<dbReference type="EMBL" id="GBXM01058058">
    <property type="protein sequence ID" value="JAH50519.1"/>
    <property type="molecule type" value="Transcribed_RNA"/>
</dbReference>